<sequence>MEFLKEKTNDDLLRRKVLGKLSLGSFFKKLFLFSFKSIWFLLKEYFLFIRNYNFSLRVYIFFTFYIFIIMGIINTLVNGGITDNIEAYGIHLMKVLYLPLMFLRLFFGDGLWMIPVGFLLSGVYIYFLVVTYFFIVHILKKYVTSFIEEKMTSYLTIGGYKKRKERKKEQETYRKILEQAEKDGIDISKYT</sequence>
<feature type="transmembrane region" description="Helical" evidence="1">
    <location>
        <begin position="113"/>
        <end position="135"/>
    </location>
</feature>
<dbReference type="AlphaFoldDB" id="A0AA96CYZ7"/>
<keyword evidence="1" id="KW-0472">Membrane</keyword>
<accession>A0AA96CYZ7</accession>
<name>A0AA96CYZ7_9BACT</name>
<feature type="transmembrane region" description="Helical" evidence="1">
    <location>
        <begin position="88"/>
        <end position="107"/>
    </location>
</feature>
<keyword evidence="1" id="KW-1133">Transmembrane helix</keyword>
<reference evidence="2" key="1">
    <citation type="submission" date="2023-09" db="EMBL/GenBank/DDBJ databases">
        <title>Arcobacter tbilisiensis sp. nov. isolated from chicken meat in Tbilisi, Georgia.</title>
        <authorList>
            <person name="Matthias R."/>
            <person name="Zautner A.E."/>
        </authorList>
    </citation>
    <scope>NUCLEOTIDE SEQUENCE</scope>
    <source>
        <strain evidence="2">LEO 107</strain>
    </source>
</reference>
<feature type="transmembrane region" description="Helical" evidence="1">
    <location>
        <begin position="54"/>
        <end position="76"/>
    </location>
</feature>
<keyword evidence="1" id="KW-0812">Transmembrane</keyword>
<gene>
    <name evidence="2" type="ORF">RJG54_02520</name>
</gene>
<evidence type="ECO:0000313" key="2">
    <source>
        <dbReference type="EMBL" id="WNL17279.1"/>
    </source>
</evidence>
<protein>
    <submittedName>
        <fullName evidence="2">Uncharacterized protein</fullName>
    </submittedName>
</protein>
<proteinExistence type="predicted"/>
<dbReference type="EMBL" id="CP134846">
    <property type="protein sequence ID" value="WNL17279.1"/>
    <property type="molecule type" value="Genomic_DNA"/>
</dbReference>
<organism evidence="2">
    <name type="scientific">Arcobacter sp. AZ-2023</name>
    <dbReference type="NCBI Taxonomy" id="3074453"/>
    <lineage>
        <taxon>Bacteria</taxon>
        <taxon>Pseudomonadati</taxon>
        <taxon>Campylobacterota</taxon>
        <taxon>Epsilonproteobacteria</taxon>
        <taxon>Campylobacterales</taxon>
        <taxon>Arcobacteraceae</taxon>
        <taxon>Arcobacter</taxon>
    </lineage>
</organism>
<evidence type="ECO:0000256" key="1">
    <source>
        <dbReference type="SAM" id="Phobius"/>
    </source>
</evidence>
<feature type="transmembrane region" description="Helical" evidence="1">
    <location>
        <begin position="21"/>
        <end position="42"/>
    </location>
</feature>